<comment type="caution">
    <text evidence="1">The sequence shown here is derived from an EMBL/GenBank/DDBJ whole genome shotgun (WGS) entry which is preliminary data.</text>
</comment>
<dbReference type="Proteomes" id="UP000299102">
    <property type="component" value="Unassembled WGS sequence"/>
</dbReference>
<accession>A0A4C1ZAQ1</accession>
<dbReference type="EMBL" id="BGZK01001668">
    <property type="protein sequence ID" value="GBP84253.1"/>
    <property type="molecule type" value="Genomic_DNA"/>
</dbReference>
<gene>
    <name evidence="1" type="ORF">EVAR_60197_1</name>
</gene>
<reference evidence="1 2" key="1">
    <citation type="journal article" date="2019" name="Commun. Biol.">
        <title>The bagworm genome reveals a unique fibroin gene that provides high tensile strength.</title>
        <authorList>
            <person name="Kono N."/>
            <person name="Nakamura H."/>
            <person name="Ohtoshi R."/>
            <person name="Tomita M."/>
            <person name="Numata K."/>
            <person name="Arakawa K."/>
        </authorList>
    </citation>
    <scope>NUCLEOTIDE SEQUENCE [LARGE SCALE GENOMIC DNA]</scope>
</reference>
<evidence type="ECO:0000313" key="1">
    <source>
        <dbReference type="EMBL" id="GBP84253.1"/>
    </source>
</evidence>
<organism evidence="1 2">
    <name type="scientific">Eumeta variegata</name>
    <name type="common">Bagworm moth</name>
    <name type="synonym">Eumeta japonica</name>
    <dbReference type="NCBI Taxonomy" id="151549"/>
    <lineage>
        <taxon>Eukaryota</taxon>
        <taxon>Metazoa</taxon>
        <taxon>Ecdysozoa</taxon>
        <taxon>Arthropoda</taxon>
        <taxon>Hexapoda</taxon>
        <taxon>Insecta</taxon>
        <taxon>Pterygota</taxon>
        <taxon>Neoptera</taxon>
        <taxon>Endopterygota</taxon>
        <taxon>Lepidoptera</taxon>
        <taxon>Glossata</taxon>
        <taxon>Ditrysia</taxon>
        <taxon>Tineoidea</taxon>
        <taxon>Psychidae</taxon>
        <taxon>Oiketicinae</taxon>
        <taxon>Eumeta</taxon>
    </lineage>
</organism>
<name>A0A4C1ZAQ1_EUMVA</name>
<evidence type="ECO:0000313" key="2">
    <source>
        <dbReference type="Proteomes" id="UP000299102"/>
    </source>
</evidence>
<protein>
    <submittedName>
        <fullName evidence="1">Uncharacterized protein</fullName>
    </submittedName>
</protein>
<proteinExistence type="predicted"/>
<keyword evidence="2" id="KW-1185">Reference proteome</keyword>
<sequence>MRTTIAVFVRTSRRCMITTDESSKGTSTAYNCACDVENLKVVWPVRCRSNEDRVLKNTSVFMWGKVFIVYTLLKLLGHVICSPHLGFGASKGKRNPGENKIKGHKRVIRRDAVSAPGRAGCVAAHQTTDAPASISVLEYVFRVKYICNGVALDFVAMVVPEFRRQTDRRVASAYDPAPIAGKLLAFCTPHFYGSING</sequence>
<dbReference type="AlphaFoldDB" id="A0A4C1ZAQ1"/>